<evidence type="ECO:0000313" key="6">
    <source>
        <dbReference type="EMBL" id="ACZ42975.1"/>
    </source>
</evidence>
<sequence>MAGEDRNGHLPILRIRHLTKHFPVGTLFSRKSVHALEDVSFDIGKGKVVALVGESGSGKSTTARLIARLIPATSGEIVFKGRNVLKEEPRKASLEYRSQVQMVFQDPFGSLNPVHTIRHHLERPLLIHKKVRGKEELRDRVHELLASVGLNPPEDFASKYPHQLSGGQRQRVAFARALAVDPELMLADEPISMLDVSIRIGILNLMERLKEERGISYLYITHDIASARYIGDEVNVMYAGRMVEGGDSEAVITRPAHPYTRLLLSAVPDPHAGLRKRGVEARGEVPSLIDPPPGCPFAPRCPHVMDICRKVMPGVEVVEPNHWVRCHLYGPGRDVEVDSSRAVSSSST</sequence>
<dbReference type="KEGG" id="ttr:Tter_2072"/>
<dbReference type="CDD" id="cd03257">
    <property type="entry name" value="ABC_NikE_OppD_transporters"/>
    <property type="match status" value="1"/>
</dbReference>
<dbReference type="PANTHER" id="PTHR43776:SF8">
    <property type="entry name" value="ABC TRANSPORTER, ATP-BINDING PROTEIN"/>
    <property type="match status" value="1"/>
</dbReference>
<dbReference type="InterPro" id="IPR003439">
    <property type="entry name" value="ABC_transporter-like_ATP-bd"/>
</dbReference>
<dbReference type="Pfam" id="PF00005">
    <property type="entry name" value="ABC_tran"/>
    <property type="match status" value="1"/>
</dbReference>
<dbReference type="InterPro" id="IPR050319">
    <property type="entry name" value="ABC_transp_ATP-bind"/>
</dbReference>
<keyword evidence="3" id="KW-0547">Nucleotide-binding</keyword>
<dbReference type="GO" id="GO:0055085">
    <property type="term" value="P:transmembrane transport"/>
    <property type="evidence" value="ECO:0007669"/>
    <property type="project" value="UniProtKB-ARBA"/>
</dbReference>
<comment type="similarity">
    <text evidence="1">Belongs to the ABC transporter superfamily.</text>
</comment>
<evidence type="ECO:0000256" key="4">
    <source>
        <dbReference type="ARBA" id="ARBA00022840"/>
    </source>
</evidence>
<evidence type="ECO:0000256" key="3">
    <source>
        <dbReference type="ARBA" id="ARBA00022741"/>
    </source>
</evidence>
<dbReference type="Proteomes" id="UP000000323">
    <property type="component" value="Chromosome 2"/>
</dbReference>
<keyword evidence="2" id="KW-0813">Transport</keyword>
<dbReference type="GO" id="GO:0005524">
    <property type="term" value="F:ATP binding"/>
    <property type="evidence" value="ECO:0007669"/>
    <property type="project" value="UniProtKB-KW"/>
</dbReference>
<dbReference type="eggNOG" id="COG4608">
    <property type="taxonomic scope" value="Bacteria"/>
</dbReference>
<dbReference type="NCBIfam" id="TIGR01727">
    <property type="entry name" value="oligo_HPY"/>
    <property type="match status" value="1"/>
</dbReference>
<dbReference type="InterPro" id="IPR003593">
    <property type="entry name" value="AAA+_ATPase"/>
</dbReference>
<dbReference type="PROSITE" id="PS50893">
    <property type="entry name" value="ABC_TRANSPORTER_2"/>
    <property type="match status" value="1"/>
</dbReference>
<dbReference type="SUPFAM" id="SSF52540">
    <property type="entry name" value="P-loop containing nucleoside triphosphate hydrolases"/>
    <property type="match status" value="1"/>
</dbReference>
<dbReference type="FunFam" id="3.40.50.300:FF:000016">
    <property type="entry name" value="Oligopeptide ABC transporter ATP-binding component"/>
    <property type="match status" value="1"/>
</dbReference>
<name>D1CGV4_THET1</name>
<dbReference type="InterPro" id="IPR027417">
    <property type="entry name" value="P-loop_NTPase"/>
</dbReference>
<proteinExistence type="inferred from homology"/>
<dbReference type="Gene3D" id="3.40.50.300">
    <property type="entry name" value="P-loop containing nucleotide triphosphate hydrolases"/>
    <property type="match status" value="1"/>
</dbReference>
<dbReference type="GO" id="GO:0016887">
    <property type="term" value="F:ATP hydrolysis activity"/>
    <property type="evidence" value="ECO:0007669"/>
    <property type="project" value="InterPro"/>
</dbReference>
<evidence type="ECO:0000259" key="5">
    <source>
        <dbReference type="PROSITE" id="PS50893"/>
    </source>
</evidence>
<dbReference type="RefSeq" id="WP_012876006.1">
    <property type="nucleotide sequence ID" value="NC_013526.1"/>
</dbReference>
<feature type="domain" description="ABC transporter" evidence="5">
    <location>
        <begin position="13"/>
        <end position="264"/>
    </location>
</feature>
<dbReference type="GO" id="GO:0015833">
    <property type="term" value="P:peptide transport"/>
    <property type="evidence" value="ECO:0007669"/>
    <property type="project" value="InterPro"/>
</dbReference>
<dbReference type="InterPro" id="IPR017871">
    <property type="entry name" value="ABC_transporter-like_CS"/>
</dbReference>
<dbReference type="PANTHER" id="PTHR43776">
    <property type="entry name" value="TRANSPORT ATP-BINDING PROTEIN"/>
    <property type="match status" value="1"/>
</dbReference>
<dbReference type="Pfam" id="PF08352">
    <property type="entry name" value="oligo_HPY"/>
    <property type="match status" value="1"/>
</dbReference>
<dbReference type="InterPro" id="IPR013563">
    <property type="entry name" value="Oligopep_ABC_C"/>
</dbReference>
<accession>D1CGV4</accession>
<dbReference type="PROSITE" id="PS00211">
    <property type="entry name" value="ABC_TRANSPORTER_1"/>
    <property type="match status" value="1"/>
</dbReference>
<dbReference type="SMART" id="SM00382">
    <property type="entry name" value="AAA"/>
    <property type="match status" value="1"/>
</dbReference>
<keyword evidence="7" id="KW-1185">Reference proteome</keyword>
<reference evidence="7" key="1">
    <citation type="journal article" date="2010" name="Stand. Genomic Sci.">
        <title>Complete genome sequence of 'Thermobaculum terrenum' type strain (YNP1).</title>
        <authorList>
            <person name="Kiss H."/>
            <person name="Cleland D."/>
            <person name="Lapidus A."/>
            <person name="Lucas S."/>
            <person name="Glavina Del Rio T."/>
            <person name="Nolan M."/>
            <person name="Tice H."/>
            <person name="Han C."/>
            <person name="Goodwin L."/>
            <person name="Pitluck S."/>
            <person name="Liolios K."/>
            <person name="Ivanova N."/>
            <person name="Mavromatis K."/>
            <person name="Ovchinnikova G."/>
            <person name="Pati A."/>
            <person name="Chen A."/>
            <person name="Palaniappan K."/>
            <person name="Land M."/>
            <person name="Hauser L."/>
            <person name="Chang Y."/>
            <person name="Jeffries C."/>
            <person name="Lu M."/>
            <person name="Brettin T."/>
            <person name="Detter J."/>
            <person name="Goker M."/>
            <person name="Tindall B."/>
            <person name="Beck B."/>
            <person name="McDermott T."/>
            <person name="Woyke T."/>
            <person name="Bristow J."/>
            <person name="Eisen J."/>
            <person name="Markowitz V."/>
            <person name="Hugenholtz P."/>
            <person name="Kyrpides N."/>
            <person name="Klenk H."/>
            <person name="Cheng J."/>
        </authorList>
    </citation>
    <scope>NUCLEOTIDE SEQUENCE [LARGE SCALE GENOMIC DNA]</scope>
    <source>
        <strain evidence="7">ATCC BAA-798 / YNP1</strain>
    </source>
</reference>
<organism evidence="6 7">
    <name type="scientific">Thermobaculum terrenum (strain ATCC BAA-798 / CCMEE 7001 / YNP1)</name>
    <dbReference type="NCBI Taxonomy" id="525904"/>
    <lineage>
        <taxon>Bacteria</taxon>
        <taxon>Bacillati</taxon>
        <taxon>Chloroflexota</taxon>
        <taxon>Chloroflexia</taxon>
        <taxon>Candidatus Thermobaculales</taxon>
        <taxon>Candidatus Thermobaculaceae</taxon>
        <taxon>Thermobaculum</taxon>
    </lineage>
</organism>
<evidence type="ECO:0000313" key="7">
    <source>
        <dbReference type="Proteomes" id="UP000000323"/>
    </source>
</evidence>
<keyword evidence="4" id="KW-0067">ATP-binding</keyword>
<gene>
    <name evidence="6" type="ordered locus">Tter_2072</name>
</gene>
<dbReference type="STRING" id="525904.Tter_2072"/>
<dbReference type="EMBL" id="CP001826">
    <property type="protein sequence ID" value="ACZ42975.1"/>
    <property type="molecule type" value="Genomic_DNA"/>
</dbReference>
<dbReference type="AlphaFoldDB" id="D1CGV4"/>
<dbReference type="HOGENOM" id="CLU_000604_1_23_0"/>
<evidence type="ECO:0000256" key="2">
    <source>
        <dbReference type="ARBA" id="ARBA00022448"/>
    </source>
</evidence>
<evidence type="ECO:0000256" key="1">
    <source>
        <dbReference type="ARBA" id="ARBA00005417"/>
    </source>
</evidence>
<protein>
    <submittedName>
        <fullName evidence="6">Oligopeptide/dipeptide ABC transporter, ATPase subunit</fullName>
    </submittedName>
</protein>